<comment type="caution">
    <text evidence="1">The sequence shown here is derived from an EMBL/GenBank/DDBJ whole genome shotgun (WGS) entry which is preliminary data.</text>
</comment>
<dbReference type="EMBL" id="NEDP02005594">
    <property type="protein sequence ID" value="OWF37140.1"/>
    <property type="molecule type" value="Genomic_DNA"/>
</dbReference>
<sequence length="508" mass="58879">MENYFEKMRRENKSRMKETMVDNRSYNAKPKNPHTKITEISLEDETLTLWRPAVDNNQYCLIPENIDQGDWEHFRPLYYHKFDCISSALPFDDAIPVIANQATTLVPTHDYSILRDYPRIRGLWYQPEKADIISIDDESRVGNIKFSIFFPRSDHDHLISKLNMYYLEVMDYESDDKSVSRFLLTKNEYPDLPIYDTNKPGGPVFIEKHDTLDGVLETYYFLRICTSYTGRIMEHEVEFMLEEDPWPLCQISSVTHKPFNAPVNLLASNENLDVETCVKLNTRFQASTWEDTLAGLFAWSLRTHLPWLVYERLHDNIKGTVTLTAMTSPLETISAPRRAFVCSRKLDLLIELNPFIMKCQNDKDLQDLKNLFCSLHECDDACPVVSVRQLDMCGVMPPYLCLLERVIASNYIPLRREIVTAMLPWSVLAFYFRDLKIDSCRKMIAFISQVDGICQEFPGDFTYPLTSTQDFNCNLTMDYTEKTSGFESLSSVADLDADSDESVKYGES</sequence>
<name>A0A210PKX1_MIZYE</name>
<evidence type="ECO:0000313" key="1">
    <source>
        <dbReference type="EMBL" id="OWF37140.1"/>
    </source>
</evidence>
<accession>A0A210PKX1</accession>
<evidence type="ECO:0000313" key="2">
    <source>
        <dbReference type="Proteomes" id="UP000242188"/>
    </source>
</evidence>
<dbReference type="OrthoDB" id="6065668at2759"/>
<proteinExistence type="predicted"/>
<protein>
    <submittedName>
        <fullName evidence="1">Uncharacterized protein</fullName>
    </submittedName>
</protein>
<organism evidence="1 2">
    <name type="scientific">Mizuhopecten yessoensis</name>
    <name type="common">Japanese scallop</name>
    <name type="synonym">Patinopecten yessoensis</name>
    <dbReference type="NCBI Taxonomy" id="6573"/>
    <lineage>
        <taxon>Eukaryota</taxon>
        <taxon>Metazoa</taxon>
        <taxon>Spiralia</taxon>
        <taxon>Lophotrochozoa</taxon>
        <taxon>Mollusca</taxon>
        <taxon>Bivalvia</taxon>
        <taxon>Autobranchia</taxon>
        <taxon>Pteriomorphia</taxon>
        <taxon>Pectinida</taxon>
        <taxon>Pectinoidea</taxon>
        <taxon>Pectinidae</taxon>
        <taxon>Mizuhopecten</taxon>
    </lineage>
</organism>
<gene>
    <name evidence="1" type="ORF">KP79_PYT21341</name>
</gene>
<keyword evidence="2" id="KW-1185">Reference proteome</keyword>
<dbReference type="Proteomes" id="UP000242188">
    <property type="component" value="Unassembled WGS sequence"/>
</dbReference>
<dbReference type="AlphaFoldDB" id="A0A210PKX1"/>
<reference evidence="1 2" key="1">
    <citation type="journal article" date="2017" name="Nat. Ecol. Evol.">
        <title>Scallop genome provides insights into evolution of bilaterian karyotype and development.</title>
        <authorList>
            <person name="Wang S."/>
            <person name="Zhang J."/>
            <person name="Jiao W."/>
            <person name="Li J."/>
            <person name="Xun X."/>
            <person name="Sun Y."/>
            <person name="Guo X."/>
            <person name="Huan P."/>
            <person name="Dong B."/>
            <person name="Zhang L."/>
            <person name="Hu X."/>
            <person name="Sun X."/>
            <person name="Wang J."/>
            <person name="Zhao C."/>
            <person name="Wang Y."/>
            <person name="Wang D."/>
            <person name="Huang X."/>
            <person name="Wang R."/>
            <person name="Lv J."/>
            <person name="Li Y."/>
            <person name="Zhang Z."/>
            <person name="Liu B."/>
            <person name="Lu W."/>
            <person name="Hui Y."/>
            <person name="Liang J."/>
            <person name="Zhou Z."/>
            <person name="Hou R."/>
            <person name="Li X."/>
            <person name="Liu Y."/>
            <person name="Li H."/>
            <person name="Ning X."/>
            <person name="Lin Y."/>
            <person name="Zhao L."/>
            <person name="Xing Q."/>
            <person name="Dou J."/>
            <person name="Li Y."/>
            <person name="Mao J."/>
            <person name="Guo H."/>
            <person name="Dou H."/>
            <person name="Li T."/>
            <person name="Mu C."/>
            <person name="Jiang W."/>
            <person name="Fu Q."/>
            <person name="Fu X."/>
            <person name="Miao Y."/>
            <person name="Liu J."/>
            <person name="Yu Q."/>
            <person name="Li R."/>
            <person name="Liao H."/>
            <person name="Li X."/>
            <person name="Kong Y."/>
            <person name="Jiang Z."/>
            <person name="Chourrout D."/>
            <person name="Li R."/>
            <person name="Bao Z."/>
        </authorList>
    </citation>
    <scope>NUCLEOTIDE SEQUENCE [LARGE SCALE GENOMIC DNA]</scope>
    <source>
        <strain evidence="1 2">PY_sf001</strain>
    </source>
</reference>